<evidence type="ECO:0008006" key="3">
    <source>
        <dbReference type="Google" id="ProtNLM"/>
    </source>
</evidence>
<dbReference type="RefSeq" id="WP_141292304.1">
    <property type="nucleotide sequence ID" value="NZ_BJMN01000001.1"/>
</dbReference>
<proteinExistence type="predicted"/>
<keyword evidence="2" id="KW-1185">Reference proteome</keyword>
<dbReference type="OrthoDB" id="3637779at2"/>
<accession>A0A4Y3RCQ4</accession>
<dbReference type="EMBL" id="BJMN01000001">
    <property type="protein sequence ID" value="GEB54487.1"/>
    <property type="molecule type" value="Genomic_DNA"/>
</dbReference>
<sequence>MSDSYDAVPLTAASLAAWREEVSAALAAVTRGFEEKYGYGPGENAIHPPEEDDRAAAERLAEESPGFADLAVYYGEIGAVNMGDIGNAYFLRSGAEALDERLDLPEAGGTVPAVLIGSDGGGIHYAVAGDGAVWRSRRASTDSEFVRITNDLAEFLDLLRRSVHRFVESGQPGFV</sequence>
<evidence type="ECO:0000313" key="2">
    <source>
        <dbReference type="Proteomes" id="UP000315226"/>
    </source>
</evidence>
<comment type="caution">
    <text evidence="1">The sequence shown here is derived from an EMBL/GenBank/DDBJ whole genome shotgun (WGS) entry which is preliminary data.</text>
</comment>
<gene>
    <name evidence="1" type="ORF">SGA01_00920</name>
</gene>
<evidence type="ECO:0000313" key="1">
    <source>
        <dbReference type="EMBL" id="GEB54487.1"/>
    </source>
</evidence>
<name>A0A4Y3RCQ4_9ACTN</name>
<dbReference type="AlphaFoldDB" id="A0A4Y3RCQ4"/>
<reference evidence="1 2" key="1">
    <citation type="submission" date="2019-06" db="EMBL/GenBank/DDBJ databases">
        <title>Whole genome shotgun sequence of Streptomyces gardneri NBRC 12865.</title>
        <authorList>
            <person name="Hosoyama A."/>
            <person name="Uohara A."/>
            <person name="Ohji S."/>
            <person name="Ichikawa N."/>
        </authorList>
    </citation>
    <scope>NUCLEOTIDE SEQUENCE [LARGE SCALE GENOMIC DNA]</scope>
    <source>
        <strain evidence="1 2">NBRC 12865</strain>
    </source>
</reference>
<protein>
    <recommendedName>
        <fullName evidence="3">Knr4/Smi1-like domain-containing protein</fullName>
    </recommendedName>
</protein>
<organism evidence="1 2">
    <name type="scientific">Streptomyces gardneri</name>
    <dbReference type="NCBI Taxonomy" id="66892"/>
    <lineage>
        <taxon>Bacteria</taxon>
        <taxon>Bacillati</taxon>
        <taxon>Actinomycetota</taxon>
        <taxon>Actinomycetes</taxon>
        <taxon>Kitasatosporales</taxon>
        <taxon>Streptomycetaceae</taxon>
        <taxon>Streptomyces</taxon>
    </lineage>
</organism>
<dbReference type="Proteomes" id="UP000315226">
    <property type="component" value="Unassembled WGS sequence"/>
</dbReference>